<dbReference type="Proteomes" id="UP000325122">
    <property type="component" value="Unassembled WGS sequence"/>
</dbReference>
<protein>
    <submittedName>
        <fullName evidence="2">DUF1036 domain-containing protein</fullName>
    </submittedName>
</protein>
<evidence type="ECO:0000256" key="1">
    <source>
        <dbReference type="SAM" id="SignalP"/>
    </source>
</evidence>
<organism evidence="2 3">
    <name type="scientific">Alkalicaulis satelles</name>
    <dbReference type="NCBI Taxonomy" id="2609175"/>
    <lineage>
        <taxon>Bacteria</taxon>
        <taxon>Pseudomonadati</taxon>
        <taxon>Pseudomonadota</taxon>
        <taxon>Alphaproteobacteria</taxon>
        <taxon>Maricaulales</taxon>
        <taxon>Maricaulaceae</taxon>
        <taxon>Alkalicaulis</taxon>
    </lineage>
</organism>
<keyword evidence="3" id="KW-1185">Reference proteome</keyword>
<keyword evidence="1" id="KW-0732">Signal</keyword>
<evidence type="ECO:0000313" key="3">
    <source>
        <dbReference type="Proteomes" id="UP000325122"/>
    </source>
</evidence>
<accession>A0A5M6ZM25</accession>
<reference evidence="2 3" key="1">
    <citation type="submission" date="2019-09" db="EMBL/GenBank/DDBJ databases">
        <authorList>
            <person name="Kevbrin V."/>
            <person name="Grouzdev D.S."/>
        </authorList>
    </citation>
    <scope>NUCLEOTIDE SEQUENCE [LARGE SCALE GENOMIC DNA]</scope>
    <source>
        <strain evidence="2 3">G-192</strain>
    </source>
</reference>
<proteinExistence type="predicted"/>
<dbReference type="AlphaFoldDB" id="A0A5M6ZM25"/>
<name>A0A5M6ZM25_9PROT</name>
<dbReference type="EMBL" id="VWOJ01000001">
    <property type="protein sequence ID" value="KAA5804737.1"/>
    <property type="molecule type" value="Genomic_DNA"/>
</dbReference>
<evidence type="ECO:0000313" key="2">
    <source>
        <dbReference type="EMBL" id="KAA5804737.1"/>
    </source>
</evidence>
<comment type="caution">
    <text evidence="2">The sequence shown here is derived from an EMBL/GenBank/DDBJ whole genome shotgun (WGS) entry which is preliminary data.</text>
</comment>
<gene>
    <name evidence="2" type="ORF">F1654_01670</name>
</gene>
<dbReference type="Pfam" id="PF06282">
    <property type="entry name" value="DUF1036"/>
    <property type="match status" value="1"/>
</dbReference>
<feature type="chain" id="PRO_5024281172" evidence="1">
    <location>
        <begin position="25"/>
        <end position="157"/>
    </location>
</feature>
<sequence>MRAAQQLKEMILMMTAMTAATVLAAAGLNGQDVQHSEIEVCNDRTAPAFVAVSGAIAGERFTEGWLQVAPDGCVSLGIVDGPGVHVFAVEDARLDAGRFDGWTSPSPAAESADARLCVTPGENFVYEGARTNCQRGEAAGYFQRLTIDSNHTVWRIR</sequence>
<feature type="signal peptide" evidence="1">
    <location>
        <begin position="1"/>
        <end position="24"/>
    </location>
</feature>
<dbReference type="InterPro" id="IPR009380">
    <property type="entry name" value="DUF1036"/>
</dbReference>